<dbReference type="AlphaFoldDB" id="A0AAV5VR81"/>
<dbReference type="EMBL" id="BTSY01000003">
    <property type="protein sequence ID" value="GMT20828.1"/>
    <property type="molecule type" value="Genomic_DNA"/>
</dbReference>
<feature type="non-terminal residue" evidence="1">
    <location>
        <position position="1"/>
    </location>
</feature>
<sequence length="200" mass="23008">IDVKLLNIVLTAKNFCERGFFDVIDIVRSSELRICFEYSIDWKVIEKLPPYQLLLVKGSNEEKEEPLDDSLFLALLRKHRQLTIQYYWQILHSLNANTIMEARKICAEEGRQLTLFPVTFNRVEIMLGMMGITVKGLKFSSKNPDVEIEQSFRETWDSALAGDFEIRYDGTMISGSTRSGNKTAYHASTIVHISIIPEQI</sequence>
<dbReference type="Proteomes" id="UP001432322">
    <property type="component" value="Unassembled WGS sequence"/>
</dbReference>
<keyword evidence="2" id="KW-1185">Reference proteome</keyword>
<accession>A0AAV5VR81</accession>
<organism evidence="1 2">
    <name type="scientific">Pristionchus fissidentatus</name>
    <dbReference type="NCBI Taxonomy" id="1538716"/>
    <lineage>
        <taxon>Eukaryota</taxon>
        <taxon>Metazoa</taxon>
        <taxon>Ecdysozoa</taxon>
        <taxon>Nematoda</taxon>
        <taxon>Chromadorea</taxon>
        <taxon>Rhabditida</taxon>
        <taxon>Rhabditina</taxon>
        <taxon>Diplogasteromorpha</taxon>
        <taxon>Diplogasteroidea</taxon>
        <taxon>Neodiplogasteridae</taxon>
        <taxon>Pristionchus</taxon>
    </lineage>
</organism>
<evidence type="ECO:0000313" key="2">
    <source>
        <dbReference type="Proteomes" id="UP001432322"/>
    </source>
</evidence>
<evidence type="ECO:0000313" key="1">
    <source>
        <dbReference type="EMBL" id="GMT20828.1"/>
    </source>
</evidence>
<gene>
    <name evidence="1" type="ORF">PFISCL1PPCAC_12125</name>
</gene>
<name>A0AAV5VR81_9BILA</name>
<protein>
    <submittedName>
        <fullName evidence="1">Uncharacterized protein</fullName>
    </submittedName>
</protein>
<proteinExistence type="predicted"/>
<reference evidence="1" key="1">
    <citation type="submission" date="2023-10" db="EMBL/GenBank/DDBJ databases">
        <title>Genome assembly of Pristionchus species.</title>
        <authorList>
            <person name="Yoshida K."/>
            <person name="Sommer R.J."/>
        </authorList>
    </citation>
    <scope>NUCLEOTIDE SEQUENCE</scope>
    <source>
        <strain evidence="1">RS5133</strain>
    </source>
</reference>
<comment type="caution">
    <text evidence="1">The sequence shown here is derived from an EMBL/GenBank/DDBJ whole genome shotgun (WGS) entry which is preliminary data.</text>
</comment>